<organism evidence="2 3">
    <name type="scientific">Aspergillus calidoustus</name>
    <dbReference type="NCBI Taxonomy" id="454130"/>
    <lineage>
        <taxon>Eukaryota</taxon>
        <taxon>Fungi</taxon>
        <taxon>Dikarya</taxon>
        <taxon>Ascomycota</taxon>
        <taxon>Pezizomycotina</taxon>
        <taxon>Eurotiomycetes</taxon>
        <taxon>Eurotiomycetidae</taxon>
        <taxon>Eurotiales</taxon>
        <taxon>Aspergillaceae</taxon>
        <taxon>Aspergillus</taxon>
        <taxon>Aspergillus subgen. Nidulantes</taxon>
    </lineage>
</organism>
<dbReference type="InterPro" id="IPR026893">
    <property type="entry name" value="Tyr/Ser_Pase_IphP-type"/>
</dbReference>
<dbReference type="Gene3D" id="3.90.190.10">
    <property type="entry name" value="Protein tyrosine phosphatase superfamily"/>
    <property type="match status" value="1"/>
</dbReference>
<dbReference type="Pfam" id="PF13350">
    <property type="entry name" value="Y_phosphatase3"/>
    <property type="match status" value="1"/>
</dbReference>
<dbReference type="PROSITE" id="PS00383">
    <property type="entry name" value="TYR_PHOSPHATASE_1"/>
    <property type="match status" value="1"/>
</dbReference>
<dbReference type="STRING" id="454130.A0A0U5GSP8"/>
<dbReference type="InterPro" id="IPR000387">
    <property type="entry name" value="Tyr_Pase_dom"/>
</dbReference>
<proteinExistence type="predicted"/>
<keyword evidence="3" id="KW-1185">Reference proteome</keyword>
<evidence type="ECO:0000259" key="1">
    <source>
        <dbReference type="PROSITE" id="PS50056"/>
    </source>
</evidence>
<dbReference type="GO" id="GO:0004721">
    <property type="term" value="F:phosphoprotein phosphatase activity"/>
    <property type="evidence" value="ECO:0007669"/>
    <property type="project" value="InterPro"/>
</dbReference>
<dbReference type="OMA" id="LSWWDFF"/>
<dbReference type="PANTHER" id="PTHR31126">
    <property type="entry name" value="TYROSINE-PROTEIN PHOSPHATASE"/>
    <property type="match status" value="1"/>
</dbReference>
<dbReference type="AlphaFoldDB" id="A0A0U5GSP8"/>
<feature type="domain" description="Tyrosine specific protein phosphatases" evidence="1">
    <location>
        <begin position="186"/>
        <end position="254"/>
    </location>
</feature>
<dbReference type="PROSITE" id="PS50056">
    <property type="entry name" value="TYR_PHOSPHATASE_2"/>
    <property type="match status" value="1"/>
</dbReference>
<dbReference type="SUPFAM" id="SSF52799">
    <property type="entry name" value="(Phosphotyrosine protein) phosphatases II"/>
    <property type="match status" value="1"/>
</dbReference>
<reference evidence="3" key="1">
    <citation type="journal article" date="2016" name="Genome Announc.">
        <title>Draft genome sequences of fungus Aspergillus calidoustus.</title>
        <authorList>
            <person name="Horn F."/>
            <person name="Linde J."/>
            <person name="Mattern D.J."/>
            <person name="Walther G."/>
            <person name="Guthke R."/>
            <person name="Scherlach K."/>
            <person name="Martin K."/>
            <person name="Brakhage A.A."/>
            <person name="Petzke L."/>
            <person name="Valiante V."/>
        </authorList>
    </citation>
    <scope>NUCLEOTIDE SEQUENCE [LARGE SCALE GENOMIC DNA]</scope>
    <source>
        <strain evidence="3">SF006504</strain>
    </source>
</reference>
<dbReference type="OrthoDB" id="9988524at2759"/>
<protein>
    <recommendedName>
        <fullName evidence="1">Tyrosine specific protein phosphatases domain-containing protein</fullName>
    </recommendedName>
</protein>
<dbReference type="InterPro" id="IPR029021">
    <property type="entry name" value="Prot-tyrosine_phosphatase-like"/>
</dbReference>
<dbReference type="EMBL" id="CDMC01000006">
    <property type="protein sequence ID" value="CEN61547.1"/>
    <property type="molecule type" value="Genomic_DNA"/>
</dbReference>
<evidence type="ECO:0000313" key="2">
    <source>
        <dbReference type="EMBL" id="CEN61547.1"/>
    </source>
</evidence>
<sequence length="310" mass="35423">MTEPSSSIPNVSFDNIINFRDVGRTINQFAGKKLLKEGVLFRSARLDEASEEDIRRLTDDLNIRTIIDLRSTTEHHMAINKYKKSHPDTTSEGEQQQGEEEYIHLPSLFNTKTSRHLISLTGRAFEKQLLWQLDWWNFAKVLTWLAAGYRQDAVKLIGEHVMKPAGLTGLAMTTLEASTAELKHVFDFLGASDSVSNSGVLIHCTQGKDRTGLIILLSLLLTGAVDGETIAREYVLSEKELEREPAEEKEERMREIRALGLTEEYARSPKDFTERVTEFLVERYGGVREYFDFIGVEERVVENVRRRFLV</sequence>
<dbReference type="PANTHER" id="PTHR31126:SF10">
    <property type="entry name" value="PROTEIN PHOSPHATASE, PUTATIVE (AFU_ORTHOLOGUE AFUA_6G06650)-RELATED"/>
    <property type="match status" value="1"/>
</dbReference>
<evidence type="ECO:0000313" key="3">
    <source>
        <dbReference type="Proteomes" id="UP000054771"/>
    </source>
</evidence>
<dbReference type="Proteomes" id="UP000054771">
    <property type="component" value="Unassembled WGS sequence"/>
</dbReference>
<gene>
    <name evidence="2" type="ORF">ASPCAL08201</name>
</gene>
<accession>A0A0U5GSP8</accession>
<dbReference type="InterPro" id="IPR016130">
    <property type="entry name" value="Tyr_Pase_AS"/>
</dbReference>
<name>A0A0U5GSP8_ASPCI</name>